<dbReference type="RefSeq" id="WP_037057456.1">
    <property type="nucleotide sequence ID" value="NZ_AUII01000014.1"/>
</dbReference>
<keyword evidence="2" id="KW-1185">Reference proteome</keyword>
<comment type="caution">
    <text evidence="1">The sequence shown here is derived from an EMBL/GenBank/DDBJ whole genome shotgun (WGS) entry which is preliminary data.</text>
</comment>
<evidence type="ECO:0000313" key="2">
    <source>
        <dbReference type="Proteomes" id="UP000321328"/>
    </source>
</evidence>
<sequence>MRGGFAVDLTALGSHAGQVEVVADRLGAAADAGRPLSRDAYGLIGQIFADAAAETAARSSVVVSVMARAATSFADGVRYSGADYTAVERGVVTMFRGFR</sequence>
<evidence type="ECO:0008006" key="3">
    <source>
        <dbReference type="Google" id="ProtNLM"/>
    </source>
</evidence>
<reference evidence="1 2" key="1">
    <citation type="submission" date="2019-07" db="EMBL/GenBank/DDBJ databases">
        <title>Whole genome shotgun sequence of Pseudonocardia asaccharolytica NBRC 16224.</title>
        <authorList>
            <person name="Hosoyama A."/>
            <person name="Uohara A."/>
            <person name="Ohji S."/>
            <person name="Ichikawa N."/>
        </authorList>
    </citation>
    <scope>NUCLEOTIDE SEQUENCE [LARGE SCALE GENOMIC DNA]</scope>
    <source>
        <strain evidence="1 2">NBRC 16224</strain>
    </source>
</reference>
<dbReference type="AlphaFoldDB" id="A0A511D0R6"/>
<dbReference type="InterPro" id="IPR022536">
    <property type="entry name" value="EspC"/>
</dbReference>
<protein>
    <recommendedName>
        <fullName evidence="3">ESX-1 secretion-associated protein</fullName>
    </recommendedName>
</protein>
<gene>
    <name evidence="1" type="ORF">PA7_22320</name>
</gene>
<name>A0A511D0R6_9PSEU</name>
<evidence type="ECO:0000313" key="1">
    <source>
        <dbReference type="EMBL" id="GEL18395.1"/>
    </source>
</evidence>
<dbReference type="Proteomes" id="UP000321328">
    <property type="component" value="Unassembled WGS sequence"/>
</dbReference>
<proteinExistence type="predicted"/>
<organism evidence="1 2">
    <name type="scientific">Pseudonocardia asaccharolytica DSM 44247 = NBRC 16224</name>
    <dbReference type="NCBI Taxonomy" id="1123024"/>
    <lineage>
        <taxon>Bacteria</taxon>
        <taxon>Bacillati</taxon>
        <taxon>Actinomycetota</taxon>
        <taxon>Actinomycetes</taxon>
        <taxon>Pseudonocardiales</taxon>
        <taxon>Pseudonocardiaceae</taxon>
        <taxon>Pseudonocardia</taxon>
    </lineage>
</organism>
<dbReference type="Pfam" id="PF10824">
    <property type="entry name" value="T7SS_ESX_EspC"/>
    <property type="match status" value="1"/>
</dbReference>
<dbReference type="GO" id="GO:0009306">
    <property type="term" value="P:protein secretion"/>
    <property type="evidence" value="ECO:0007669"/>
    <property type="project" value="InterPro"/>
</dbReference>
<dbReference type="STRING" id="1123024.GCA_000423625_03192"/>
<dbReference type="EMBL" id="BJVI01000020">
    <property type="protein sequence ID" value="GEL18395.1"/>
    <property type="molecule type" value="Genomic_DNA"/>
</dbReference>
<accession>A0A511D0R6</accession>